<dbReference type="Gene3D" id="3.30.450.40">
    <property type="match status" value="1"/>
</dbReference>
<keyword evidence="3" id="KW-1185">Reference proteome</keyword>
<reference evidence="2 3" key="1">
    <citation type="submission" date="2020-08" db="EMBL/GenBank/DDBJ databases">
        <title>Genomic Encyclopedia of Type Strains, Phase III (KMG-III): the genomes of soil and plant-associated and newly described type strains.</title>
        <authorList>
            <person name="Whitman W."/>
        </authorList>
    </citation>
    <scope>NUCLEOTIDE SEQUENCE [LARGE SCALE GENOMIC DNA]</scope>
    <source>
        <strain evidence="2 3">CECT 5862</strain>
    </source>
</reference>
<dbReference type="Proteomes" id="UP000570361">
    <property type="component" value="Unassembled WGS sequence"/>
</dbReference>
<dbReference type="RefSeq" id="WP_246428032.1">
    <property type="nucleotide sequence ID" value="NZ_JACHXK010000031.1"/>
</dbReference>
<dbReference type="SUPFAM" id="SSF55781">
    <property type="entry name" value="GAF domain-like"/>
    <property type="match status" value="2"/>
</dbReference>
<sequence>MESTKSSECTICRDSLNESENAAWQHDIWCEREDVCESDESYVIHTVQRLFRMWLDELPQGKLKSGNLSVWSANGTLISAHEAQHMPIEDELSNLVRHTCDSMQYRIIDDNVIFPLPKRSATGCLGALVWSRSDSSADSEDVAELLQQTALYLKTLFYHERDRTFAKELLLRQQATEKQATQQELILRMGKRLHDQNDVSAVIHELLDYMVTNYPYAAFDLYLSQDFVKGDPRIKPLLIRNAAEDIYAQSFLEARPIAVHAPEGIVKLAIPMSGKQAVYGVIGAKLPADDWDDADFASFIHVCSTAGSAFENAKLFEQSNLLISELQMINELTMQLNQSLKLSEIFEFTMSELLRIFKADHCSVLQLNTEKDCFQFVATNSALFNRDSVPSDYGFAGIINKTREPIITSDYWNSKHVSSKIMDATDSRSLIASPIMDGPNLVGVIILTHRNPNYFSYDNYKLLQVLSTHIGLAISNASLHAEVRRMVITDNLTGLHARHYLNEKIQSNQRKDRCGSLVVVDIDHFKKVNDTYGHLVGDRILMQVSEVIMNSIRETDTAARWGGEELAVYLPQIRSEQAYMIAERIRSKVQHLTDPAVTVSCGISEWTFEDEKISVESLFHKADMALYEAKHNGRNQIIVAV</sequence>
<dbReference type="GO" id="GO:0043709">
    <property type="term" value="P:cell adhesion involved in single-species biofilm formation"/>
    <property type="evidence" value="ECO:0007669"/>
    <property type="project" value="TreeGrafter"/>
</dbReference>
<proteinExistence type="predicted"/>
<dbReference type="InterPro" id="IPR043128">
    <property type="entry name" value="Rev_trsase/Diguanyl_cyclase"/>
</dbReference>
<dbReference type="InterPro" id="IPR050469">
    <property type="entry name" value="Diguanylate_Cyclase"/>
</dbReference>
<evidence type="ECO:0000313" key="2">
    <source>
        <dbReference type="EMBL" id="MBB3114434.1"/>
    </source>
</evidence>
<dbReference type="AlphaFoldDB" id="A0A7W5FRW6"/>
<name>A0A7W5FRW6_9BACL</name>
<dbReference type="PANTHER" id="PTHR45138:SF9">
    <property type="entry name" value="DIGUANYLATE CYCLASE DGCM-RELATED"/>
    <property type="match status" value="1"/>
</dbReference>
<dbReference type="GO" id="GO:0005886">
    <property type="term" value="C:plasma membrane"/>
    <property type="evidence" value="ECO:0007669"/>
    <property type="project" value="TreeGrafter"/>
</dbReference>
<dbReference type="NCBIfam" id="TIGR00254">
    <property type="entry name" value="GGDEF"/>
    <property type="match status" value="1"/>
</dbReference>
<dbReference type="InterPro" id="IPR003018">
    <property type="entry name" value="GAF"/>
</dbReference>
<dbReference type="Pfam" id="PF00990">
    <property type="entry name" value="GGDEF"/>
    <property type="match status" value="1"/>
</dbReference>
<dbReference type="SMART" id="SM00065">
    <property type="entry name" value="GAF"/>
    <property type="match status" value="1"/>
</dbReference>
<dbReference type="SMART" id="SM00267">
    <property type="entry name" value="GGDEF"/>
    <property type="match status" value="1"/>
</dbReference>
<accession>A0A7W5FRW6</accession>
<dbReference type="GO" id="GO:1902201">
    <property type="term" value="P:negative regulation of bacterial-type flagellum-dependent cell motility"/>
    <property type="evidence" value="ECO:0007669"/>
    <property type="project" value="TreeGrafter"/>
</dbReference>
<dbReference type="PANTHER" id="PTHR45138">
    <property type="entry name" value="REGULATORY COMPONENTS OF SENSORY TRANSDUCTION SYSTEM"/>
    <property type="match status" value="1"/>
</dbReference>
<dbReference type="Gene3D" id="3.30.70.270">
    <property type="match status" value="1"/>
</dbReference>
<feature type="domain" description="GGDEF" evidence="1">
    <location>
        <begin position="513"/>
        <end position="641"/>
    </location>
</feature>
<dbReference type="SUPFAM" id="SSF55073">
    <property type="entry name" value="Nucleotide cyclase"/>
    <property type="match status" value="1"/>
</dbReference>
<dbReference type="CDD" id="cd01949">
    <property type="entry name" value="GGDEF"/>
    <property type="match status" value="1"/>
</dbReference>
<dbReference type="GO" id="GO:0052621">
    <property type="term" value="F:diguanylate cyclase activity"/>
    <property type="evidence" value="ECO:0007669"/>
    <property type="project" value="TreeGrafter"/>
</dbReference>
<gene>
    <name evidence="2" type="ORF">FHS18_006555</name>
</gene>
<dbReference type="Pfam" id="PF13185">
    <property type="entry name" value="GAF_2"/>
    <property type="match status" value="1"/>
</dbReference>
<organism evidence="2 3">
    <name type="scientific">Paenibacillus phyllosphaerae</name>
    <dbReference type="NCBI Taxonomy" id="274593"/>
    <lineage>
        <taxon>Bacteria</taxon>
        <taxon>Bacillati</taxon>
        <taxon>Bacillota</taxon>
        <taxon>Bacilli</taxon>
        <taxon>Bacillales</taxon>
        <taxon>Paenibacillaceae</taxon>
        <taxon>Paenibacillus</taxon>
    </lineage>
</organism>
<dbReference type="PROSITE" id="PS50887">
    <property type="entry name" value="GGDEF"/>
    <property type="match status" value="1"/>
</dbReference>
<dbReference type="InterPro" id="IPR029016">
    <property type="entry name" value="GAF-like_dom_sf"/>
</dbReference>
<dbReference type="InterPro" id="IPR029787">
    <property type="entry name" value="Nucleotide_cyclase"/>
</dbReference>
<dbReference type="InterPro" id="IPR000160">
    <property type="entry name" value="GGDEF_dom"/>
</dbReference>
<evidence type="ECO:0000259" key="1">
    <source>
        <dbReference type="PROSITE" id="PS50887"/>
    </source>
</evidence>
<dbReference type="EMBL" id="JACHXK010000031">
    <property type="protein sequence ID" value="MBB3114434.1"/>
    <property type="molecule type" value="Genomic_DNA"/>
</dbReference>
<dbReference type="FunFam" id="3.30.70.270:FF:000001">
    <property type="entry name" value="Diguanylate cyclase domain protein"/>
    <property type="match status" value="1"/>
</dbReference>
<evidence type="ECO:0000313" key="3">
    <source>
        <dbReference type="Proteomes" id="UP000570361"/>
    </source>
</evidence>
<comment type="caution">
    <text evidence="2">The sequence shown here is derived from an EMBL/GenBank/DDBJ whole genome shotgun (WGS) entry which is preliminary data.</text>
</comment>
<protein>
    <submittedName>
        <fullName evidence="2">Diguanylate cyclase (GGDEF)-like protein</fullName>
    </submittedName>
</protein>